<feature type="region of interest" description="Disordered" evidence="1">
    <location>
        <begin position="1"/>
        <end position="28"/>
    </location>
</feature>
<proteinExistence type="predicted"/>
<keyword evidence="2" id="KW-0812">Transmembrane</keyword>
<feature type="domain" description="Calcineurin-like phosphoesterase" evidence="3">
    <location>
        <begin position="87"/>
        <end position="336"/>
    </location>
</feature>
<reference evidence="4 5" key="1">
    <citation type="submission" date="2024-03" db="EMBL/GenBank/DDBJ databases">
        <title>Complete genome sequence of the green alga Chloropicon roscoffensis RCC1871.</title>
        <authorList>
            <person name="Lemieux C."/>
            <person name="Pombert J.-F."/>
            <person name="Otis C."/>
            <person name="Turmel M."/>
        </authorList>
    </citation>
    <scope>NUCLEOTIDE SEQUENCE [LARGE SCALE GENOMIC DNA]</scope>
    <source>
        <strain evidence="4 5">RCC1871</strain>
    </source>
</reference>
<dbReference type="AlphaFoldDB" id="A0AAX4P0A2"/>
<dbReference type="Pfam" id="PF00149">
    <property type="entry name" value="Metallophos"/>
    <property type="match status" value="1"/>
</dbReference>
<dbReference type="InterPro" id="IPR004843">
    <property type="entry name" value="Calcineurin-like_PHP"/>
</dbReference>
<evidence type="ECO:0000259" key="3">
    <source>
        <dbReference type="Pfam" id="PF00149"/>
    </source>
</evidence>
<organism evidence="4 5">
    <name type="scientific">Chloropicon roscoffensis</name>
    <dbReference type="NCBI Taxonomy" id="1461544"/>
    <lineage>
        <taxon>Eukaryota</taxon>
        <taxon>Viridiplantae</taxon>
        <taxon>Chlorophyta</taxon>
        <taxon>Chloropicophyceae</taxon>
        <taxon>Chloropicales</taxon>
        <taxon>Chloropicaceae</taxon>
        <taxon>Chloropicon</taxon>
    </lineage>
</organism>
<dbReference type="PANTHER" id="PTHR16509">
    <property type="match status" value="1"/>
</dbReference>
<feature type="compositionally biased region" description="Basic residues" evidence="1">
    <location>
        <begin position="1"/>
        <end position="11"/>
    </location>
</feature>
<dbReference type="GO" id="GO:0030145">
    <property type="term" value="F:manganese ion binding"/>
    <property type="evidence" value="ECO:0007669"/>
    <property type="project" value="TreeGrafter"/>
</dbReference>
<dbReference type="InterPro" id="IPR029052">
    <property type="entry name" value="Metallo-depent_PP-like"/>
</dbReference>
<protein>
    <submittedName>
        <fullName evidence="4">Metallo-dependent phosphatase</fullName>
    </submittedName>
</protein>
<dbReference type="PANTHER" id="PTHR16509:SF1">
    <property type="entry name" value="MANGANESE-DEPENDENT ADP-RIBOSE_CDP-ALCOHOL DIPHOSPHATASE"/>
    <property type="match status" value="1"/>
</dbReference>
<evidence type="ECO:0000256" key="2">
    <source>
        <dbReference type="SAM" id="Phobius"/>
    </source>
</evidence>
<evidence type="ECO:0000256" key="1">
    <source>
        <dbReference type="SAM" id="MobiDB-lite"/>
    </source>
</evidence>
<keyword evidence="2" id="KW-1133">Transmembrane helix</keyword>
<evidence type="ECO:0000313" key="4">
    <source>
        <dbReference type="EMBL" id="WZN59815.1"/>
    </source>
</evidence>
<gene>
    <name evidence="4" type="ORF">HKI87_02g13430</name>
</gene>
<sequence length="405" mass="44301">MALARRVKRRPRADGTAPSASREERPRATAKLTTWSALFLVAMALLCSASLSLWLWQQQGVVGASWRERAGTPIPAWVESEEPIVSVGLIADLQYADRPDGYRVGSRRHYRNSLRVLRSARESWLRSNVSHVVVLGDNVDRSCREAHFGGDPSRALSEVLLGFEGLRPHFVLGNHDVESFIGPSRPHLLRALGLESPHYAFRPAPGLKLIVLDTYEVSTYSAGARGEEAMAVLGRKRETSGTAALKGPGNLRGLDRRFNALGGALGGNQTDWLRRELQESDRLGERVVVFSHVPVSPRAVSLRCGTLCLSWDHDEVLGLLREHGCVKAFFAGHDHAGGYHAEDLWGPRLRTGATVAGERRILHHVTVEGVIETGSGVGAYATLDFYGSGVAIRGEGRVPSRFLAF</sequence>
<name>A0AAX4P0A2_9CHLO</name>
<dbReference type="GO" id="GO:0047734">
    <property type="term" value="F:CDP-glycerol diphosphatase activity"/>
    <property type="evidence" value="ECO:0007669"/>
    <property type="project" value="TreeGrafter"/>
</dbReference>
<evidence type="ECO:0000313" key="5">
    <source>
        <dbReference type="Proteomes" id="UP001472866"/>
    </source>
</evidence>
<accession>A0AAX4P0A2</accession>
<dbReference type="EMBL" id="CP151502">
    <property type="protein sequence ID" value="WZN59815.1"/>
    <property type="molecule type" value="Genomic_DNA"/>
</dbReference>
<dbReference type="GO" id="GO:0008663">
    <property type="term" value="F:2',3'-cyclic-nucleotide 2'-phosphodiesterase activity"/>
    <property type="evidence" value="ECO:0007669"/>
    <property type="project" value="TreeGrafter"/>
</dbReference>
<dbReference type="SUPFAM" id="SSF56300">
    <property type="entry name" value="Metallo-dependent phosphatases"/>
    <property type="match status" value="1"/>
</dbReference>
<dbReference type="Gene3D" id="3.60.21.10">
    <property type="match status" value="1"/>
</dbReference>
<dbReference type="Proteomes" id="UP001472866">
    <property type="component" value="Chromosome 02"/>
</dbReference>
<dbReference type="GO" id="GO:0047631">
    <property type="term" value="F:ADP-ribose diphosphatase activity"/>
    <property type="evidence" value="ECO:0007669"/>
    <property type="project" value="TreeGrafter"/>
</dbReference>
<keyword evidence="5" id="KW-1185">Reference proteome</keyword>
<feature type="transmembrane region" description="Helical" evidence="2">
    <location>
        <begin position="32"/>
        <end position="56"/>
    </location>
</feature>
<keyword evidence="2" id="KW-0472">Membrane</keyword>